<dbReference type="Proteomes" id="UP000887580">
    <property type="component" value="Unplaced"/>
</dbReference>
<dbReference type="WBParaSite" id="PS1159_v2.g12571.t1">
    <property type="protein sequence ID" value="PS1159_v2.g12571.t1"/>
    <property type="gene ID" value="PS1159_v2.g12571"/>
</dbReference>
<name>A0AC35F0G1_9BILA</name>
<reference evidence="2" key="1">
    <citation type="submission" date="2022-11" db="UniProtKB">
        <authorList>
            <consortium name="WormBaseParasite"/>
        </authorList>
    </citation>
    <scope>IDENTIFICATION</scope>
</reference>
<evidence type="ECO:0000313" key="2">
    <source>
        <dbReference type="WBParaSite" id="PS1159_v2.g12571.t1"/>
    </source>
</evidence>
<sequence length="887" mass="100658">MTTKDRFLFSKNQQHESFACGNSQSNNQYNQLNLNENFKCPILIPIHPKSKSYNNKNDDNYEKKEQFWNKLSKNDLCSNSVIFQTEAKSKKIWNNVISSNATNTNNSSLSLHIKAYENSDDVCDRINGTTNEKKANIVSTKNFDKQNLHISNFNVQNPFEFSRQQKGKTSESEVSQFKSSQRLLDPKKTFENNQQRAEISLANLSGPTPEEPPAFQPVVEKQQTVTFYSPPDFALTPSSTVEYRIKFIDGPPDSRGWNTERRKQTTFITIGREPPVDLDFQHESVSRKHAILQYGNFHSGPGYYLYDLGSSHGTFIDDQKIESKAYIYLEEGAKVRIGHAKKYAFILTSTITEVDPDAEVQKVNYYPPSWRLPVPEELNYQVEVINNGSIERYIVLKNVLKDNSYATIGKPNNPSATIIDKHPTVSRLHAALQFGLLGKKYGWFLYDNQSSHGTKLNKAKLPPKYFAKLPIGSTFTLGTSKQLYSLTGVSYEEEEEFAKKAFANLASSNNKSEENKSLSAAEAKAYNADPIGWLTGYFETEGLSLEYSYSPGGGKNTVCSIDLREVLETSEDTVVKGEGRGKDEAKKNAALAACQKIDALSHGYQKSDFRTKRQEYQENDFYSSDEDEFYDRTGSLDEKRKKRQQRYNEQTSSNSTLTHEELVKQLKEAESKLENVKRLQEQVSEEARTTKSLSAKFLLSSSRQKLLVAQSEVRRLSALVEATKPTNIEEAFERSMKASTNKKPFSNAEIDEQKETDILLEKNIKKSQNDSSENGCEQEKQTEPSSSEVAAAVSIKKDVQKEPEQKKRSAFGLIHRKDLQELKNEALSAKKRKVMKCDDDDFNDQRDDRDLKTEIAAEPEDNQTWIPPSNQIGDGRTSLNDKFGGRY</sequence>
<evidence type="ECO:0000313" key="1">
    <source>
        <dbReference type="Proteomes" id="UP000887580"/>
    </source>
</evidence>
<proteinExistence type="predicted"/>
<organism evidence="1 2">
    <name type="scientific">Panagrolaimus sp. PS1159</name>
    <dbReference type="NCBI Taxonomy" id="55785"/>
    <lineage>
        <taxon>Eukaryota</taxon>
        <taxon>Metazoa</taxon>
        <taxon>Ecdysozoa</taxon>
        <taxon>Nematoda</taxon>
        <taxon>Chromadorea</taxon>
        <taxon>Rhabditida</taxon>
        <taxon>Tylenchina</taxon>
        <taxon>Panagrolaimomorpha</taxon>
        <taxon>Panagrolaimoidea</taxon>
        <taxon>Panagrolaimidae</taxon>
        <taxon>Panagrolaimus</taxon>
    </lineage>
</organism>
<protein>
    <submittedName>
        <fullName evidence="2">FHA domain-containing protein</fullName>
    </submittedName>
</protein>
<accession>A0AC35F0G1</accession>